<comment type="subcellular location">
    <subcellularLocation>
        <location evidence="1">Endoplasmic reticulum membrane</location>
        <topology evidence="1">Single-pass type I membrane protein</topology>
    </subcellularLocation>
</comment>
<dbReference type="GO" id="GO:0006816">
    <property type="term" value="P:calcium ion transport"/>
    <property type="evidence" value="ECO:0007669"/>
    <property type="project" value="UniProtKB-KW"/>
</dbReference>
<evidence type="ECO:0000256" key="12">
    <source>
        <dbReference type="ARBA" id="ARBA00023136"/>
    </source>
</evidence>
<evidence type="ECO:0000256" key="10">
    <source>
        <dbReference type="ARBA" id="ARBA00022989"/>
    </source>
</evidence>
<evidence type="ECO:0000256" key="1">
    <source>
        <dbReference type="ARBA" id="ARBA00004115"/>
    </source>
</evidence>
<feature type="region of interest" description="Disordered" evidence="14">
    <location>
        <begin position="160"/>
        <end position="223"/>
    </location>
</feature>
<evidence type="ECO:0000256" key="6">
    <source>
        <dbReference type="ARBA" id="ARBA00022692"/>
    </source>
</evidence>
<evidence type="ECO:0000256" key="8">
    <source>
        <dbReference type="ARBA" id="ARBA00022824"/>
    </source>
</evidence>
<evidence type="ECO:0000256" key="9">
    <source>
        <dbReference type="ARBA" id="ARBA00022837"/>
    </source>
</evidence>
<keyword evidence="7" id="KW-0732">Signal</keyword>
<dbReference type="Proteomes" id="UP000736335">
    <property type="component" value="Unassembled WGS sequence"/>
</dbReference>
<keyword evidence="10 15" id="KW-1133">Transmembrane helix</keyword>
<comment type="similarity">
    <text evidence="2">Belongs to the SARAF family.</text>
</comment>
<dbReference type="EMBL" id="WIUZ02000010">
    <property type="protein sequence ID" value="KAF9783383.1"/>
    <property type="molecule type" value="Genomic_DNA"/>
</dbReference>
<gene>
    <name evidence="16" type="ORF">BJ322DRAFT_1100553</name>
</gene>
<dbReference type="GO" id="GO:2001256">
    <property type="term" value="P:regulation of store-operated calcium entry"/>
    <property type="evidence" value="ECO:0007669"/>
    <property type="project" value="InterPro"/>
</dbReference>
<reference evidence="16" key="1">
    <citation type="journal article" date="2020" name="Nat. Commun.">
        <title>Large-scale genome sequencing of mycorrhizal fungi provides insights into the early evolution of symbiotic traits.</title>
        <authorList>
            <person name="Miyauchi S."/>
            <person name="Kiss E."/>
            <person name="Kuo A."/>
            <person name="Drula E."/>
            <person name="Kohler A."/>
            <person name="Sanchez-Garcia M."/>
            <person name="Morin E."/>
            <person name="Andreopoulos B."/>
            <person name="Barry K.W."/>
            <person name="Bonito G."/>
            <person name="Buee M."/>
            <person name="Carver A."/>
            <person name="Chen C."/>
            <person name="Cichocki N."/>
            <person name="Clum A."/>
            <person name="Culley D."/>
            <person name="Crous P.W."/>
            <person name="Fauchery L."/>
            <person name="Girlanda M."/>
            <person name="Hayes R.D."/>
            <person name="Keri Z."/>
            <person name="LaButti K."/>
            <person name="Lipzen A."/>
            <person name="Lombard V."/>
            <person name="Magnuson J."/>
            <person name="Maillard F."/>
            <person name="Murat C."/>
            <person name="Nolan M."/>
            <person name="Ohm R.A."/>
            <person name="Pangilinan J."/>
            <person name="Pereira M.F."/>
            <person name="Perotto S."/>
            <person name="Peter M."/>
            <person name="Pfister S."/>
            <person name="Riley R."/>
            <person name="Sitrit Y."/>
            <person name="Stielow J.B."/>
            <person name="Szollosi G."/>
            <person name="Zifcakova L."/>
            <person name="Stursova M."/>
            <person name="Spatafora J.W."/>
            <person name="Tedersoo L."/>
            <person name="Vaario L.M."/>
            <person name="Yamada A."/>
            <person name="Yan M."/>
            <person name="Wang P."/>
            <person name="Xu J."/>
            <person name="Bruns T."/>
            <person name="Baldrian P."/>
            <person name="Vilgalys R."/>
            <person name="Dunand C."/>
            <person name="Henrissat B."/>
            <person name="Grigoriev I.V."/>
            <person name="Hibbett D."/>
            <person name="Nagy L.G."/>
            <person name="Martin F.M."/>
        </authorList>
    </citation>
    <scope>NUCLEOTIDE SEQUENCE</scope>
    <source>
        <strain evidence="16">UH-Tt-Lm1</strain>
    </source>
</reference>
<comment type="caution">
    <text evidence="16">The sequence shown here is derived from an EMBL/GenBank/DDBJ whole genome shotgun (WGS) entry which is preliminary data.</text>
</comment>
<evidence type="ECO:0000256" key="2">
    <source>
        <dbReference type="ARBA" id="ARBA00006833"/>
    </source>
</evidence>
<feature type="compositionally biased region" description="Low complexity" evidence="14">
    <location>
        <begin position="167"/>
        <end position="177"/>
    </location>
</feature>
<evidence type="ECO:0000313" key="16">
    <source>
        <dbReference type="EMBL" id="KAF9783383.1"/>
    </source>
</evidence>
<dbReference type="PANTHER" id="PTHR15929">
    <property type="entry name" value="STORE-OPERATED CALCIUM ENTRY-ASSOCIATED REGULATORY FACTOR"/>
    <property type="match status" value="1"/>
</dbReference>
<dbReference type="Pfam" id="PF06682">
    <property type="entry name" value="SARAF"/>
    <property type="match status" value="1"/>
</dbReference>
<feature type="region of interest" description="Disordered" evidence="14">
    <location>
        <begin position="237"/>
        <end position="310"/>
    </location>
</feature>
<keyword evidence="17" id="KW-1185">Reference proteome</keyword>
<keyword evidence="4" id="KW-0813">Transport</keyword>
<evidence type="ECO:0000256" key="7">
    <source>
        <dbReference type="ARBA" id="ARBA00022729"/>
    </source>
</evidence>
<dbReference type="AlphaFoldDB" id="A0A9P6HBJ8"/>
<proteinExistence type="inferred from homology"/>
<evidence type="ECO:0000256" key="11">
    <source>
        <dbReference type="ARBA" id="ARBA00023065"/>
    </source>
</evidence>
<keyword evidence="12 15" id="KW-0472">Membrane</keyword>
<dbReference type="OrthoDB" id="20303at2759"/>
<feature type="compositionally biased region" description="Low complexity" evidence="14">
    <location>
        <begin position="204"/>
        <end position="214"/>
    </location>
</feature>
<dbReference type="InterPro" id="IPR009567">
    <property type="entry name" value="SARAF"/>
</dbReference>
<keyword evidence="8" id="KW-0256">Endoplasmic reticulum</keyword>
<reference evidence="16" key="2">
    <citation type="submission" date="2020-11" db="EMBL/GenBank/DDBJ databases">
        <authorList>
            <consortium name="DOE Joint Genome Institute"/>
            <person name="Kuo A."/>
            <person name="Miyauchi S."/>
            <person name="Kiss E."/>
            <person name="Drula E."/>
            <person name="Kohler A."/>
            <person name="Sanchez-Garcia M."/>
            <person name="Andreopoulos B."/>
            <person name="Barry K.W."/>
            <person name="Bonito G."/>
            <person name="Buee M."/>
            <person name="Carver A."/>
            <person name="Chen C."/>
            <person name="Cichocki N."/>
            <person name="Clum A."/>
            <person name="Culley D."/>
            <person name="Crous P.W."/>
            <person name="Fauchery L."/>
            <person name="Girlanda M."/>
            <person name="Hayes R."/>
            <person name="Keri Z."/>
            <person name="Labutti K."/>
            <person name="Lipzen A."/>
            <person name="Lombard V."/>
            <person name="Magnuson J."/>
            <person name="Maillard F."/>
            <person name="Morin E."/>
            <person name="Murat C."/>
            <person name="Nolan M."/>
            <person name="Ohm R."/>
            <person name="Pangilinan J."/>
            <person name="Pereira M."/>
            <person name="Perotto S."/>
            <person name="Peter M."/>
            <person name="Riley R."/>
            <person name="Sitrit Y."/>
            <person name="Stielow B."/>
            <person name="Szollosi G."/>
            <person name="Zifcakova L."/>
            <person name="Stursova M."/>
            <person name="Spatafora J.W."/>
            <person name="Tedersoo L."/>
            <person name="Vaario L.-M."/>
            <person name="Yamada A."/>
            <person name="Yan M."/>
            <person name="Wang P."/>
            <person name="Xu J."/>
            <person name="Bruns T."/>
            <person name="Baldrian P."/>
            <person name="Vilgalys R."/>
            <person name="Henrissat B."/>
            <person name="Grigoriev I.V."/>
            <person name="Hibbett D."/>
            <person name="Nagy L.G."/>
            <person name="Martin F.M."/>
        </authorList>
    </citation>
    <scope>NUCLEOTIDE SEQUENCE</scope>
    <source>
        <strain evidence="16">UH-Tt-Lm1</strain>
    </source>
</reference>
<dbReference type="GO" id="GO:0005789">
    <property type="term" value="C:endoplasmic reticulum membrane"/>
    <property type="evidence" value="ECO:0007669"/>
    <property type="project" value="UniProtKB-SubCell"/>
</dbReference>
<feature type="transmembrane region" description="Helical" evidence="15">
    <location>
        <begin position="128"/>
        <end position="149"/>
    </location>
</feature>
<evidence type="ECO:0000256" key="5">
    <source>
        <dbReference type="ARBA" id="ARBA00022568"/>
    </source>
</evidence>
<keyword evidence="11" id="KW-0406">Ion transport</keyword>
<dbReference type="PANTHER" id="PTHR15929:SF0">
    <property type="entry name" value="STORE-OPERATED CALCIUM ENTRY-ASSOCIATED REGULATORY FACTOR"/>
    <property type="match status" value="1"/>
</dbReference>
<evidence type="ECO:0000256" key="14">
    <source>
        <dbReference type="SAM" id="MobiDB-lite"/>
    </source>
</evidence>
<evidence type="ECO:0000256" key="3">
    <source>
        <dbReference type="ARBA" id="ARBA00016584"/>
    </source>
</evidence>
<keyword evidence="5" id="KW-0109">Calcium transport</keyword>
<sequence length="310" mass="33751">MSRVQLQNIPALTFYKGALTAARRADAIPQLNCIGKACKLYQPEAIRCTNVGGSDNNIDWKCDADLPSSLRLGQVRVSCEGWSRPGDSYVLQGSCGLEYRLVEIPASLRDGHTDEPPSLGSFMNPDKFISTIFSILWIGLLIFIVYSFAKHFFLSREWGNSGRPRAGNSGTGPRPRGSGYGGGYNRFNGQDHRRRSPSPPPPYSKDSASSSQPQGQGGGPGFWTGLAAGGVGSYLYNRATQPRPQPQPATWDWERPGMARPSRWFGQPEPQPTFASRWGSTSRSDDDRGEGSSNLGSMRTSVGFGGSHVR</sequence>
<keyword evidence="9" id="KW-0106">Calcium</keyword>
<organism evidence="16 17">
    <name type="scientific">Thelephora terrestris</name>
    <dbReference type="NCBI Taxonomy" id="56493"/>
    <lineage>
        <taxon>Eukaryota</taxon>
        <taxon>Fungi</taxon>
        <taxon>Dikarya</taxon>
        <taxon>Basidiomycota</taxon>
        <taxon>Agaricomycotina</taxon>
        <taxon>Agaricomycetes</taxon>
        <taxon>Thelephorales</taxon>
        <taxon>Thelephoraceae</taxon>
        <taxon>Thelephora</taxon>
    </lineage>
</organism>
<name>A0A9P6HBJ8_9AGAM</name>
<evidence type="ECO:0000256" key="4">
    <source>
        <dbReference type="ARBA" id="ARBA00022448"/>
    </source>
</evidence>
<evidence type="ECO:0000256" key="15">
    <source>
        <dbReference type="SAM" id="Phobius"/>
    </source>
</evidence>
<accession>A0A9P6HBJ8</accession>
<evidence type="ECO:0000313" key="17">
    <source>
        <dbReference type="Proteomes" id="UP000736335"/>
    </source>
</evidence>
<protein>
    <recommendedName>
        <fullName evidence="3">Store-operated calcium entry-associated regulatory factor</fullName>
    </recommendedName>
    <alternativeName>
        <fullName evidence="13">Transmembrane protein 66</fullName>
    </alternativeName>
</protein>
<keyword evidence="6 15" id="KW-0812">Transmembrane</keyword>
<evidence type="ECO:0000256" key="13">
    <source>
        <dbReference type="ARBA" id="ARBA00031116"/>
    </source>
</evidence>